<reference evidence="9" key="1">
    <citation type="submission" date="2024-04" db="EMBL/GenBank/DDBJ databases">
        <authorList>
            <person name="Shaw F."/>
            <person name="Minotto A."/>
        </authorList>
    </citation>
    <scope>NUCLEOTIDE SEQUENCE [LARGE SCALE GENOMIC DNA]</scope>
</reference>
<dbReference type="EMBL" id="OZ037945">
    <property type="protein sequence ID" value="CAL1702626.1"/>
    <property type="molecule type" value="Genomic_DNA"/>
</dbReference>
<dbReference type="PANTHER" id="PTHR47966">
    <property type="entry name" value="BETA-SITE APP-CLEAVING ENZYME, ISOFORM A-RELATED"/>
    <property type="match status" value="1"/>
</dbReference>
<keyword evidence="6" id="KW-0732">Signal</keyword>
<evidence type="ECO:0000259" key="7">
    <source>
        <dbReference type="PROSITE" id="PS51767"/>
    </source>
</evidence>
<dbReference type="PROSITE" id="PS51767">
    <property type="entry name" value="PEPTIDASE_A1"/>
    <property type="match status" value="1"/>
</dbReference>
<dbReference type="InterPro" id="IPR001969">
    <property type="entry name" value="Aspartic_peptidase_AS"/>
</dbReference>
<organism evidence="8 9">
    <name type="scientific">Somion occarium</name>
    <dbReference type="NCBI Taxonomy" id="3059160"/>
    <lineage>
        <taxon>Eukaryota</taxon>
        <taxon>Fungi</taxon>
        <taxon>Dikarya</taxon>
        <taxon>Basidiomycota</taxon>
        <taxon>Agaricomycotina</taxon>
        <taxon>Agaricomycetes</taxon>
        <taxon>Polyporales</taxon>
        <taxon>Cerrenaceae</taxon>
        <taxon>Somion</taxon>
    </lineage>
</organism>
<dbReference type="InterPro" id="IPR033121">
    <property type="entry name" value="PEPTIDASE_A1"/>
</dbReference>
<keyword evidence="2 3" id="KW-0064">Aspartyl protease</keyword>
<evidence type="ECO:0000313" key="9">
    <source>
        <dbReference type="Proteomes" id="UP001497453"/>
    </source>
</evidence>
<keyword evidence="5" id="KW-0812">Transmembrane</keyword>
<dbReference type="Pfam" id="PF00026">
    <property type="entry name" value="Asp"/>
    <property type="match status" value="1"/>
</dbReference>
<keyword evidence="5" id="KW-0472">Membrane</keyword>
<dbReference type="CDD" id="cd05471">
    <property type="entry name" value="pepsin_like"/>
    <property type="match status" value="1"/>
</dbReference>
<feature type="signal peptide" evidence="6">
    <location>
        <begin position="1"/>
        <end position="22"/>
    </location>
</feature>
<dbReference type="PRINTS" id="PR00792">
    <property type="entry name" value="PEPSIN"/>
</dbReference>
<feature type="transmembrane region" description="Helical" evidence="5">
    <location>
        <begin position="473"/>
        <end position="497"/>
    </location>
</feature>
<evidence type="ECO:0000313" key="8">
    <source>
        <dbReference type="EMBL" id="CAL1702626.1"/>
    </source>
</evidence>
<keyword evidence="3" id="KW-0645">Protease</keyword>
<keyword evidence="5" id="KW-1133">Transmembrane helix</keyword>
<evidence type="ECO:0000256" key="2">
    <source>
        <dbReference type="ARBA" id="ARBA00022750"/>
    </source>
</evidence>
<dbReference type="InterPro" id="IPR001461">
    <property type="entry name" value="Aspartic_peptidase_A1"/>
</dbReference>
<comment type="similarity">
    <text evidence="1 3">Belongs to the peptidase A1 family.</text>
</comment>
<dbReference type="InterPro" id="IPR021109">
    <property type="entry name" value="Peptidase_aspartic_dom_sf"/>
</dbReference>
<feature type="domain" description="Peptidase A1" evidence="7">
    <location>
        <begin position="60"/>
        <end position="382"/>
    </location>
</feature>
<dbReference type="Proteomes" id="UP001497453">
    <property type="component" value="Chromosome 2"/>
</dbReference>
<evidence type="ECO:0000256" key="4">
    <source>
        <dbReference type="SAM" id="MobiDB-lite"/>
    </source>
</evidence>
<name>A0ABP1D3Z8_9APHY</name>
<dbReference type="PANTHER" id="PTHR47966:SF51">
    <property type="entry name" value="BETA-SITE APP-CLEAVING ENZYME, ISOFORM A-RELATED"/>
    <property type="match status" value="1"/>
</dbReference>
<proteinExistence type="inferred from homology"/>
<evidence type="ECO:0000256" key="5">
    <source>
        <dbReference type="SAM" id="Phobius"/>
    </source>
</evidence>
<dbReference type="Gene3D" id="2.40.70.10">
    <property type="entry name" value="Acid Proteases"/>
    <property type="match status" value="2"/>
</dbReference>
<feature type="compositionally biased region" description="Low complexity" evidence="4">
    <location>
        <begin position="450"/>
        <end position="464"/>
    </location>
</feature>
<gene>
    <name evidence="8" type="ORF">GFSPODELE1_LOCUS4134</name>
</gene>
<feature type="chain" id="PRO_5045157852" description="Peptidase A1 domain-containing protein" evidence="6">
    <location>
        <begin position="23"/>
        <end position="538"/>
    </location>
</feature>
<evidence type="ECO:0000256" key="3">
    <source>
        <dbReference type="RuleBase" id="RU000454"/>
    </source>
</evidence>
<feature type="region of interest" description="Disordered" evidence="4">
    <location>
        <begin position="504"/>
        <end position="538"/>
    </location>
</feature>
<dbReference type="InterPro" id="IPR034164">
    <property type="entry name" value="Pepsin-like_dom"/>
</dbReference>
<evidence type="ECO:0000256" key="6">
    <source>
        <dbReference type="SAM" id="SignalP"/>
    </source>
</evidence>
<sequence>MRSLHALSVVLSVGVASIGVESLSIPFQKRASPHSSWVRLSTQNPDDDPFGFQNINNNIYTGTLEVSGQPFIVQIDTGSSDLWLDTKGTRLQGLTDTGVVGSILYVDGTGAVGNIDLGNVTWGEFTVEQQAFINAPGSNATAGGQIQGLLGVGPPLLSNVDAALSASKSKADGSSFLDNVFAFYPDEPNFMTFYLSRSEVGTIDGGEFTIGDVVQNFSDITQTPKLNVVSPDNWFTFMDAVNINGDQLYGGSLGSPEVKVPDNQTLILLDSGTSLSTAPPDYVDAMYKNLPNASFDDESGFYIVPCDSKVNVSMVFGENEFPMHPIDLILPAAIDDDGSVVCVGVFTYAPDNAGVDFILGDAFLRNVYSLFDFGNWAKVGDGFPFMQILSVTDIEKAWAEFDTLNKARLDAFVASHSSSSSSSTTSDATAASTQARPPISTSKSGSGIKDASGALADSDSSSSSVDLSNVLRLSYIIIGMLGLIVVLLIGAVVTMVVRNRRSGGKGYKTLHDPVPPSHEKPYQSSYSDYTTPYADGGH</sequence>
<protein>
    <recommendedName>
        <fullName evidence="7">Peptidase A1 domain-containing protein</fullName>
    </recommendedName>
</protein>
<keyword evidence="9" id="KW-1185">Reference proteome</keyword>
<dbReference type="SUPFAM" id="SSF50630">
    <property type="entry name" value="Acid proteases"/>
    <property type="match status" value="1"/>
</dbReference>
<keyword evidence="3" id="KW-0378">Hydrolase</keyword>
<feature type="compositionally biased region" description="Low complexity" evidence="4">
    <location>
        <begin position="417"/>
        <end position="433"/>
    </location>
</feature>
<dbReference type="PROSITE" id="PS00141">
    <property type="entry name" value="ASP_PROTEASE"/>
    <property type="match status" value="1"/>
</dbReference>
<evidence type="ECO:0000256" key="1">
    <source>
        <dbReference type="ARBA" id="ARBA00007447"/>
    </source>
</evidence>
<feature type="region of interest" description="Disordered" evidence="4">
    <location>
        <begin position="417"/>
        <end position="464"/>
    </location>
</feature>
<accession>A0ABP1D3Z8</accession>